<evidence type="ECO:0008006" key="2">
    <source>
        <dbReference type="Google" id="ProtNLM"/>
    </source>
</evidence>
<organism evidence="1">
    <name type="scientific">Amblyomma aureolatum</name>
    <dbReference type="NCBI Taxonomy" id="187763"/>
    <lineage>
        <taxon>Eukaryota</taxon>
        <taxon>Metazoa</taxon>
        <taxon>Ecdysozoa</taxon>
        <taxon>Arthropoda</taxon>
        <taxon>Chelicerata</taxon>
        <taxon>Arachnida</taxon>
        <taxon>Acari</taxon>
        <taxon>Parasitiformes</taxon>
        <taxon>Ixodida</taxon>
        <taxon>Ixodoidea</taxon>
        <taxon>Ixodidae</taxon>
        <taxon>Amblyomminae</taxon>
        <taxon>Amblyomma</taxon>
    </lineage>
</organism>
<reference evidence="1" key="1">
    <citation type="journal article" date="2017" name="Front. Cell. Infect. Microbiol.">
        <title>The Distinct Transcriptional Response of the Midgut of Amblyomma sculptum and Amblyomma aureolatum Ticks to Rickettsia rickettsii Correlates to Their Differences in Susceptibility to Infection.</title>
        <authorList>
            <person name="Martins L.A."/>
            <person name="Galletti M.F.B.M."/>
            <person name="Ribeiro J.M."/>
            <person name="Fujita A."/>
            <person name="Costa F.B."/>
            <person name="Labruna M.B."/>
            <person name="Daffre S."/>
            <person name="Fogaca A.C."/>
        </authorList>
    </citation>
    <scope>NUCLEOTIDE SEQUENCE</scope>
</reference>
<evidence type="ECO:0000313" key="1">
    <source>
        <dbReference type="EMBL" id="JAT91507.1"/>
    </source>
</evidence>
<dbReference type="AlphaFoldDB" id="A0A1E1WX02"/>
<proteinExistence type="evidence at transcript level"/>
<dbReference type="EMBL" id="GFAC01007681">
    <property type="protein sequence ID" value="JAT91507.1"/>
    <property type="molecule type" value="mRNA"/>
</dbReference>
<sequence>CMSLLTMPSPDDDFQLARLTHFLDKGGLLYPSSVLFDFVRKLENVFAECFSCHQLQTDSIQDVLAVVKERFGQEVGCSAHAPILSARIISFYIISRLHFYVKGINSKHMGKREKAKHLKLSRCS</sequence>
<feature type="non-terminal residue" evidence="1">
    <location>
        <position position="1"/>
    </location>
</feature>
<protein>
    <recommendedName>
        <fullName evidence="2">Transposable element</fullName>
    </recommendedName>
</protein>
<accession>A0A1E1WX02</accession>
<name>A0A1E1WX02_9ACAR</name>